<dbReference type="Proteomes" id="UP000501240">
    <property type="component" value="Chromosome"/>
</dbReference>
<dbReference type="SUPFAM" id="SSF52540">
    <property type="entry name" value="P-loop containing nucleoside triphosphate hydrolases"/>
    <property type="match status" value="1"/>
</dbReference>
<organism evidence="1 2">
    <name type="scientific">Actinomadura verrucosospora</name>
    <dbReference type="NCBI Taxonomy" id="46165"/>
    <lineage>
        <taxon>Bacteria</taxon>
        <taxon>Bacillati</taxon>
        <taxon>Actinomycetota</taxon>
        <taxon>Actinomycetes</taxon>
        <taxon>Streptosporangiales</taxon>
        <taxon>Thermomonosporaceae</taxon>
        <taxon>Actinomadura</taxon>
    </lineage>
</organism>
<dbReference type="EMBL" id="CP053892">
    <property type="protein sequence ID" value="QKG24324.1"/>
    <property type="molecule type" value="Genomic_DNA"/>
</dbReference>
<sequence length="368" mass="40309">MARSVPVPLRTPPRHHHPWTGDSAIACIITVDVNMDAETREVPAGRFTSLRSKLPKAQDRSPASVFIVGTPFSGSTLIGRDMTTRIPKAHYVGELNNYTKLPGLSGDDDYGRGCGPCDLLGRRCPHFTDAFRDSASYDDIPGMHAQLARSLGASAVIDGSKYVGWLRRALAQRAAAPDAPGGRAPLKVVITARNPIAFAFSHQHRTGQQLWQGANIWRDIYVDTLRTVNGHGLPNMVVRYEDYMADREVALERLAAFLHLPLDAKPDNSRLHDAGGNWSSFVPYVGIDQINESIGRLSESARADAEEFVKHARAYWSDDKPKADTRWHQSLDAGQANTILSTPGLADVASLVGYNIAEIISKAVRTPR</sequence>
<dbReference type="InterPro" id="IPR027417">
    <property type="entry name" value="P-loop_NTPase"/>
</dbReference>
<dbReference type="Gene3D" id="3.40.50.300">
    <property type="entry name" value="P-loop containing nucleotide triphosphate hydrolases"/>
    <property type="match status" value="1"/>
</dbReference>
<name>A0A7D4A3K6_ACTVE</name>
<protein>
    <recommendedName>
        <fullName evidence="3">Sulfotransferase</fullName>
    </recommendedName>
</protein>
<proteinExistence type="predicted"/>
<evidence type="ECO:0008006" key="3">
    <source>
        <dbReference type="Google" id="ProtNLM"/>
    </source>
</evidence>
<keyword evidence="2" id="KW-1185">Reference proteome</keyword>
<gene>
    <name evidence="1" type="ORF">ACTIVE_5967</name>
</gene>
<accession>A0A7D4A3K6</accession>
<reference evidence="1 2" key="1">
    <citation type="submission" date="2020-05" db="EMBL/GenBank/DDBJ databases">
        <title>Actinomadura verrucosospora NRRL-B18236 (PFL_A860) Genome sequencing and assembly.</title>
        <authorList>
            <person name="Samborskyy M."/>
        </authorList>
    </citation>
    <scope>NUCLEOTIDE SEQUENCE [LARGE SCALE GENOMIC DNA]</scope>
    <source>
        <strain evidence="1 2">NRRL:B18236</strain>
    </source>
</reference>
<evidence type="ECO:0000313" key="2">
    <source>
        <dbReference type="Proteomes" id="UP000501240"/>
    </source>
</evidence>
<dbReference type="AlphaFoldDB" id="A0A7D4A3K6"/>
<evidence type="ECO:0000313" key="1">
    <source>
        <dbReference type="EMBL" id="QKG24324.1"/>
    </source>
</evidence>